<dbReference type="Proteomes" id="UP000013243">
    <property type="component" value="Chromosome"/>
</dbReference>
<feature type="chain" id="PRO_5008518362" description="Lipoprotein" evidence="1">
    <location>
        <begin position="23"/>
        <end position="209"/>
    </location>
</feature>
<name>A0A1B1A3T0_9RHOB</name>
<organism evidence="2 3">
    <name type="scientific">Tritonibacter mobilis F1926</name>
    <dbReference type="NCBI Taxonomy" id="1265309"/>
    <lineage>
        <taxon>Bacteria</taxon>
        <taxon>Pseudomonadati</taxon>
        <taxon>Pseudomonadota</taxon>
        <taxon>Alphaproteobacteria</taxon>
        <taxon>Rhodobacterales</taxon>
        <taxon>Paracoccaceae</taxon>
        <taxon>Tritonibacter</taxon>
    </lineage>
</organism>
<dbReference type="KEGG" id="rmb:K529_010675"/>
<evidence type="ECO:0000313" key="3">
    <source>
        <dbReference type="Proteomes" id="UP000013243"/>
    </source>
</evidence>
<dbReference type="STRING" id="1265309.K529_010675"/>
<evidence type="ECO:0000256" key="1">
    <source>
        <dbReference type="SAM" id="SignalP"/>
    </source>
</evidence>
<protein>
    <recommendedName>
        <fullName evidence="4">Lipoprotein</fullName>
    </recommendedName>
</protein>
<gene>
    <name evidence="2" type="ORF">K529_010675</name>
</gene>
<keyword evidence="1" id="KW-0732">Signal</keyword>
<dbReference type="AlphaFoldDB" id="A0A1B1A3T0"/>
<dbReference type="RefSeq" id="WP_005620948.1">
    <property type="nucleotide sequence ID" value="NZ_CP015230.1"/>
</dbReference>
<reference evidence="2 3" key="1">
    <citation type="journal article" date="2016" name="ISME J.">
        <title>Global occurrence and heterogeneity of the Roseobacter-clade species Ruegeria mobilis.</title>
        <authorList>
            <person name="Sonnenschein E."/>
            <person name="Gram L."/>
        </authorList>
    </citation>
    <scope>NUCLEOTIDE SEQUENCE [LARGE SCALE GENOMIC DNA]</scope>
    <source>
        <strain evidence="2 3">F1926</strain>
    </source>
</reference>
<accession>A0A1B1A3T0</accession>
<evidence type="ECO:0008006" key="4">
    <source>
        <dbReference type="Google" id="ProtNLM"/>
    </source>
</evidence>
<feature type="signal peptide" evidence="1">
    <location>
        <begin position="1"/>
        <end position="22"/>
    </location>
</feature>
<proteinExistence type="predicted"/>
<dbReference type="EMBL" id="CP015230">
    <property type="protein sequence ID" value="ANP41229.1"/>
    <property type="molecule type" value="Genomic_DNA"/>
</dbReference>
<dbReference type="GeneID" id="28250301"/>
<dbReference type="OrthoDB" id="7838675at2"/>
<evidence type="ECO:0000313" key="2">
    <source>
        <dbReference type="EMBL" id="ANP41229.1"/>
    </source>
</evidence>
<sequence>MTSVSLKAVAAAALTISLSACGDNVRTDYHEFSSVSTRLNVDNDLSGLTRVAIAPDQEQSMNVFLTGYSWWDNTPRGSAQIARPVIHRTAGGVGTYEDPITLAVGHKKTGGRSVMDYRPGTRFYIEKLQKYAIVEDMCGDGPRPQDGPCHTGHRGHDWIDIYVGGRRMDEASVDACMRHITGIQSVVLNPRPGYPVTPGEIATTGCRTF</sequence>
<dbReference type="PROSITE" id="PS51257">
    <property type="entry name" value="PROKAR_LIPOPROTEIN"/>
    <property type="match status" value="1"/>
</dbReference>